<sequence length="336" mass="36215">MQAIRYAKAKTAMSVVRMWVGSLYPNPQWIEKTPPTKTIEIPATRVKKYKIILNIYEPAGAKKHTPGGPVLINWHGSLFVFNTFWGSTAAYCRRMADDLGIIVIDASYPQAPEYPYPQGLHTAVDVINYVCSDPYFGNPSVLAVSGFSSGGNVALNMASSELAPALGLSKENQAKIKACAVSAALTAFHVDNKQKDPNDDGLPDGVAGLPIGRPALEIFTDVYTLQYFPRTTPNLSPSLADPKSYSQANLAFVTGSHDPYRFEGLAMHEALVQAGVNSTHYRAEGVGHAFELQGGDDQVAWGNDSSTDSPLAKARLEGYATMRKVVGEGVGKPYTA</sequence>
<feature type="domain" description="Alpha/beta hydrolase fold-3" evidence="1">
    <location>
        <begin position="72"/>
        <end position="291"/>
    </location>
</feature>
<organism evidence="2 3">
    <name type="scientific">Tilletia horrida</name>
    <dbReference type="NCBI Taxonomy" id="155126"/>
    <lineage>
        <taxon>Eukaryota</taxon>
        <taxon>Fungi</taxon>
        <taxon>Dikarya</taxon>
        <taxon>Basidiomycota</taxon>
        <taxon>Ustilaginomycotina</taxon>
        <taxon>Exobasidiomycetes</taxon>
        <taxon>Tilletiales</taxon>
        <taxon>Tilletiaceae</taxon>
        <taxon>Tilletia</taxon>
    </lineage>
</organism>
<dbReference type="InterPro" id="IPR050466">
    <property type="entry name" value="Carboxylest/Gibb_receptor"/>
</dbReference>
<name>A0AAN6GQM1_9BASI</name>
<gene>
    <name evidence="2" type="ORF">OC846_003357</name>
</gene>
<dbReference type="AlphaFoldDB" id="A0AAN6GQM1"/>
<dbReference type="Gene3D" id="3.40.50.1820">
    <property type="entry name" value="alpha/beta hydrolase"/>
    <property type="match status" value="1"/>
</dbReference>
<comment type="caution">
    <text evidence="2">The sequence shown here is derived from an EMBL/GenBank/DDBJ whole genome shotgun (WGS) entry which is preliminary data.</text>
</comment>
<evidence type="ECO:0000313" key="2">
    <source>
        <dbReference type="EMBL" id="KAK0551298.1"/>
    </source>
</evidence>
<evidence type="ECO:0000259" key="1">
    <source>
        <dbReference type="Pfam" id="PF07859"/>
    </source>
</evidence>
<dbReference type="InterPro" id="IPR013094">
    <property type="entry name" value="AB_hydrolase_3"/>
</dbReference>
<dbReference type="Proteomes" id="UP001176517">
    <property type="component" value="Unassembled WGS sequence"/>
</dbReference>
<dbReference type="Pfam" id="PF07859">
    <property type="entry name" value="Abhydrolase_3"/>
    <property type="match status" value="1"/>
</dbReference>
<dbReference type="SUPFAM" id="SSF53474">
    <property type="entry name" value="alpha/beta-Hydrolases"/>
    <property type="match status" value="1"/>
</dbReference>
<dbReference type="EMBL" id="JAPDMZ010000079">
    <property type="protein sequence ID" value="KAK0551298.1"/>
    <property type="molecule type" value="Genomic_DNA"/>
</dbReference>
<evidence type="ECO:0000313" key="3">
    <source>
        <dbReference type="Proteomes" id="UP001176517"/>
    </source>
</evidence>
<dbReference type="PANTHER" id="PTHR23024">
    <property type="entry name" value="ARYLACETAMIDE DEACETYLASE"/>
    <property type="match status" value="1"/>
</dbReference>
<reference evidence="2" key="1">
    <citation type="journal article" date="2023" name="PhytoFront">
        <title>Draft Genome Resources of Seven Strains of Tilletia horrida, Causal Agent of Kernel Smut of Rice.</title>
        <authorList>
            <person name="Khanal S."/>
            <person name="Antony Babu S."/>
            <person name="Zhou X.G."/>
        </authorList>
    </citation>
    <scope>NUCLEOTIDE SEQUENCE</scope>
    <source>
        <strain evidence="2">TX6</strain>
    </source>
</reference>
<keyword evidence="3" id="KW-1185">Reference proteome</keyword>
<dbReference type="PANTHER" id="PTHR23024:SF600">
    <property type="entry name" value="PUTATIVE (AFU_ORTHOLOGUE AFUA_1G02580)-RELATED"/>
    <property type="match status" value="1"/>
</dbReference>
<protein>
    <recommendedName>
        <fullName evidence="1">Alpha/beta hydrolase fold-3 domain-containing protein</fullName>
    </recommendedName>
</protein>
<dbReference type="InterPro" id="IPR029058">
    <property type="entry name" value="AB_hydrolase_fold"/>
</dbReference>
<proteinExistence type="predicted"/>
<accession>A0AAN6GQM1</accession>
<dbReference type="GO" id="GO:0016787">
    <property type="term" value="F:hydrolase activity"/>
    <property type="evidence" value="ECO:0007669"/>
    <property type="project" value="InterPro"/>
</dbReference>